<dbReference type="InterPro" id="IPR036047">
    <property type="entry name" value="F-box-like_dom_sf"/>
</dbReference>
<dbReference type="InterPro" id="IPR001810">
    <property type="entry name" value="F-box_dom"/>
</dbReference>
<sequence length="671" mass="76978">MSLQTTEHANISGTQAAPKRQKVDARIATSSSKSLKSLSGLPNLPFDILFEIFSNIAPKDLLHLSRTTKAFRQLLLDCRSTTVWKAARQRTFPGAPECPEDVSEPFWANLVFGDAVCGNCGAKNIRRVFFELRRRLCASCIKKHSVKPNQLKSRFPDYDEGILQLVPYVTGVGGGGANVKQYWMADVVEMAEKMAKLQEAIDEGSPDSAQTIEDFKSEQIARVEARFEDAARCYDGMHGRGETLQEMKEARLKEICSRFVALGLGYEESDVRLACRDLKLLAAPLTDRAWKAIKKERESMVRFHREWRVEHQYQDVRRARRKIIEKLYNRYYFDIKPLDIFTVPELRQVCGFPEFLEVVNSDHTREVAPKDFAAAMKKLPDRITGWQKKMETYLVDRIPQAWEYTRLGPECWDATAPTMKHEVSSLELATYITTCDYHEHCPNGKFTPRKDRGDWCGDVAFGRRETFGHLMHDSDLGHLPPQEPLWYDVKFSMEGYALATRLVKSLGLDPSIITVLQMDRQKAWFTCATCDPEEIEGTSYRAVIDWRLFVNHYLDENEKGNGEHRWCRLDEAMSELIRKADDEARDDPQHTIWCCGHCSSFLFKPKDIMLKHVRLGHGIAESMEERDYFREVVRPGALAPKPLHYISRDGKIHSTHITFDPPVSSATRVKV</sequence>
<accession>A0A371CPW7</accession>
<feature type="domain" description="F-box" evidence="2">
    <location>
        <begin position="38"/>
        <end position="87"/>
    </location>
</feature>
<dbReference type="Pfam" id="PF00646">
    <property type="entry name" value="F-box"/>
    <property type="match status" value="1"/>
</dbReference>
<evidence type="ECO:0000256" key="1">
    <source>
        <dbReference type="SAM" id="MobiDB-lite"/>
    </source>
</evidence>
<evidence type="ECO:0000259" key="2">
    <source>
        <dbReference type="PROSITE" id="PS50181"/>
    </source>
</evidence>
<evidence type="ECO:0000313" key="4">
    <source>
        <dbReference type="Proteomes" id="UP000256964"/>
    </source>
</evidence>
<dbReference type="AlphaFoldDB" id="A0A371CPW7"/>
<dbReference type="PROSITE" id="PS50181">
    <property type="entry name" value="FBOX"/>
    <property type="match status" value="1"/>
</dbReference>
<protein>
    <recommendedName>
        <fullName evidence="2">F-box domain-containing protein</fullName>
    </recommendedName>
</protein>
<gene>
    <name evidence="3" type="ORF">OH76DRAFT_1411265</name>
</gene>
<dbReference type="Proteomes" id="UP000256964">
    <property type="component" value="Unassembled WGS sequence"/>
</dbReference>
<keyword evidence="4" id="KW-1185">Reference proteome</keyword>
<evidence type="ECO:0000313" key="3">
    <source>
        <dbReference type="EMBL" id="RDX42311.1"/>
    </source>
</evidence>
<feature type="region of interest" description="Disordered" evidence="1">
    <location>
        <begin position="1"/>
        <end position="23"/>
    </location>
</feature>
<reference evidence="3 4" key="1">
    <citation type="journal article" date="2018" name="Biotechnol. Biofuels">
        <title>Integrative visual omics of the white-rot fungus Polyporus brumalis exposes the biotechnological potential of its oxidative enzymes for delignifying raw plant biomass.</title>
        <authorList>
            <person name="Miyauchi S."/>
            <person name="Rancon A."/>
            <person name="Drula E."/>
            <person name="Hage H."/>
            <person name="Chaduli D."/>
            <person name="Favel A."/>
            <person name="Grisel S."/>
            <person name="Henrissat B."/>
            <person name="Herpoel-Gimbert I."/>
            <person name="Ruiz-Duenas F.J."/>
            <person name="Chevret D."/>
            <person name="Hainaut M."/>
            <person name="Lin J."/>
            <person name="Wang M."/>
            <person name="Pangilinan J."/>
            <person name="Lipzen A."/>
            <person name="Lesage-Meessen L."/>
            <person name="Navarro D."/>
            <person name="Riley R."/>
            <person name="Grigoriev I.V."/>
            <person name="Zhou S."/>
            <person name="Raouche S."/>
            <person name="Rosso M.N."/>
        </authorList>
    </citation>
    <scope>NUCLEOTIDE SEQUENCE [LARGE SCALE GENOMIC DNA]</scope>
    <source>
        <strain evidence="3 4">BRFM 1820</strain>
    </source>
</reference>
<dbReference type="STRING" id="139420.A0A371CPW7"/>
<name>A0A371CPW7_9APHY</name>
<dbReference type="SMART" id="SM00256">
    <property type="entry name" value="FBOX"/>
    <property type="match status" value="1"/>
</dbReference>
<dbReference type="SUPFAM" id="SSF81383">
    <property type="entry name" value="F-box domain"/>
    <property type="match status" value="1"/>
</dbReference>
<dbReference type="EMBL" id="KZ857487">
    <property type="protein sequence ID" value="RDX42311.1"/>
    <property type="molecule type" value="Genomic_DNA"/>
</dbReference>
<organism evidence="3 4">
    <name type="scientific">Lentinus brumalis</name>
    <dbReference type="NCBI Taxonomy" id="2498619"/>
    <lineage>
        <taxon>Eukaryota</taxon>
        <taxon>Fungi</taxon>
        <taxon>Dikarya</taxon>
        <taxon>Basidiomycota</taxon>
        <taxon>Agaricomycotina</taxon>
        <taxon>Agaricomycetes</taxon>
        <taxon>Polyporales</taxon>
        <taxon>Polyporaceae</taxon>
        <taxon>Lentinus</taxon>
    </lineage>
</organism>
<dbReference type="OrthoDB" id="2751668at2759"/>
<dbReference type="CDD" id="cd09917">
    <property type="entry name" value="F-box_SF"/>
    <property type="match status" value="1"/>
</dbReference>
<proteinExistence type="predicted"/>
<feature type="compositionally biased region" description="Polar residues" evidence="1">
    <location>
        <begin position="1"/>
        <end position="15"/>
    </location>
</feature>
<dbReference type="Gene3D" id="1.20.1280.50">
    <property type="match status" value="1"/>
</dbReference>